<dbReference type="OrthoDB" id="9813719at2"/>
<feature type="active site" evidence="1">
    <location>
        <position position="444"/>
    </location>
</feature>
<dbReference type="PANTHER" id="PTHR13504:SF38">
    <property type="entry name" value="FIDO DOMAIN-CONTAINING PROTEIN"/>
    <property type="match status" value="1"/>
</dbReference>
<evidence type="ECO:0000256" key="1">
    <source>
        <dbReference type="PIRSR" id="PIRSR640198-1"/>
    </source>
</evidence>
<dbReference type="STRING" id="1121400.SAMN02746065_1535"/>
<accession>A0A1W2EW50</accession>
<dbReference type="PROSITE" id="PS51459">
    <property type="entry name" value="FIDO"/>
    <property type="match status" value="1"/>
</dbReference>
<keyword evidence="5" id="KW-1185">Reference proteome</keyword>
<dbReference type="Gene3D" id="1.10.3290.10">
    <property type="entry name" value="Fido-like domain"/>
    <property type="match status" value="1"/>
</dbReference>
<dbReference type="GO" id="GO:0005524">
    <property type="term" value="F:ATP binding"/>
    <property type="evidence" value="ECO:0007669"/>
    <property type="project" value="UniProtKB-KW"/>
</dbReference>
<feature type="binding site" evidence="2">
    <location>
        <begin position="448"/>
        <end position="455"/>
    </location>
    <ligand>
        <name>ATP</name>
        <dbReference type="ChEBI" id="CHEBI:30616"/>
    </ligand>
</feature>
<gene>
    <name evidence="4" type="ORF">SAMN02746065_1535</name>
</gene>
<feature type="domain" description="Fido" evidence="3">
    <location>
        <begin position="357"/>
        <end position="502"/>
    </location>
</feature>
<sequence>MATPQDKLAQSLSILKDLQDKGLVAIHTKNMTRTHRERLRKNGFIKEVMKGWYVPSKPDEPAGESTAWYASFWEFCADYLNTRFDNRWCLSAEQSLMIHSGDWTIPSQLIIKTPQGGNKPVTLLHETSLMALRMKLPNQRDLEYKENLQIMSLSASLIFCAPNFYENQAADIQVALSMVSDASEILHKLLEGGHSSRAGRLAGAFRHIGKASIADDIINTMIAADYKVVEVNPFEEKRTFLFDTHIRSPYVNRIQMAWSKMREVVLDNFPTPSPLPIDSDKYLDDVEEKYTSDAYHSLSIEGYQVSAELIEKVCAGNWEPETNAKDKEHKDALAARGYFQAFQAVKRSLEKILNKEPAGDVMHSDHSAWYRELFAPSVTAGLIEATNLAGYRNAPVYIRMSKHIPPSYEVVRSDLMPAYFSLLKEEKEPAVRAVLGHFFFVYIHPYIDGNGRMGRFAMNTMLAGGGYPWTIVPVEKRKDYMTSLEQASVDKNIKPFTVFLADLVQKGIDGK</sequence>
<dbReference type="InterPro" id="IPR003812">
    <property type="entry name" value="Fido"/>
</dbReference>
<organism evidence="4 5">
    <name type="scientific">Desulfocicer vacuolatum DSM 3385</name>
    <dbReference type="NCBI Taxonomy" id="1121400"/>
    <lineage>
        <taxon>Bacteria</taxon>
        <taxon>Pseudomonadati</taxon>
        <taxon>Thermodesulfobacteriota</taxon>
        <taxon>Desulfobacteria</taxon>
        <taxon>Desulfobacterales</taxon>
        <taxon>Desulfobacteraceae</taxon>
        <taxon>Desulfocicer</taxon>
    </lineage>
</organism>
<dbReference type="PANTHER" id="PTHR13504">
    <property type="entry name" value="FIDO DOMAIN-CONTAINING PROTEIN DDB_G0283145"/>
    <property type="match status" value="1"/>
</dbReference>
<dbReference type="Proteomes" id="UP000192418">
    <property type="component" value="Unassembled WGS sequence"/>
</dbReference>
<proteinExistence type="predicted"/>
<keyword evidence="2" id="KW-0547">Nucleotide-binding</keyword>
<evidence type="ECO:0000256" key="2">
    <source>
        <dbReference type="PIRSR" id="PIRSR640198-2"/>
    </source>
</evidence>
<dbReference type="InterPro" id="IPR040198">
    <property type="entry name" value="Fido_containing"/>
</dbReference>
<reference evidence="4 5" key="1">
    <citation type="submission" date="2017-04" db="EMBL/GenBank/DDBJ databases">
        <authorList>
            <person name="Afonso C.L."/>
            <person name="Miller P.J."/>
            <person name="Scott M.A."/>
            <person name="Spackman E."/>
            <person name="Goraichik I."/>
            <person name="Dimitrov K.M."/>
            <person name="Suarez D.L."/>
            <person name="Swayne D.E."/>
        </authorList>
    </citation>
    <scope>NUCLEOTIDE SEQUENCE [LARGE SCALE GENOMIC DNA]</scope>
    <source>
        <strain evidence="4 5">DSM 3385</strain>
    </source>
</reference>
<dbReference type="SUPFAM" id="SSF140931">
    <property type="entry name" value="Fic-like"/>
    <property type="match status" value="1"/>
</dbReference>
<evidence type="ECO:0000313" key="4">
    <source>
        <dbReference type="EMBL" id="SMD13919.1"/>
    </source>
</evidence>
<evidence type="ECO:0000259" key="3">
    <source>
        <dbReference type="PROSITE" id="PS51459"/>
    </source>
</evidence>
<dbReference type="RefSeq" id="WP_084072023.1">
    <property type="nucleotide sequence ID" value="NZ_FWXY01000053.1"/>
</dbReference>
<keyword evidence="2" id="KW-0067">ATP-binding</keyword>
<dbReference type="EMBL" id="FWXY01000053">
    <property type="protein sequence ID" value="SMD13919.1"/>
    <property type="molecule type" value="Genomic_DNA"/>
</dbReference>
<name>A0A1W2EW50_9BACT</name>
<dbReference type="AlphaFoldDB" id="A0A1W2EW50"/>
<evidence type="ECO:0000313" key="5">
    <source>
        <dbReference type="Proteomes" id="UP000192418"/>
    </source>
</evidence>
<protein>
    <submittedName>
        <fullName evidence="4">Fic/DOC family protein</fullName>
    </submittedName>
</protein>
<dbReference type="InterPro" id="IPR036597">
    <property type="entry name" value="Fido-like_dom_sf"/>
</dbReference>
<dbReference type="Pfam" id="PF02661">
    <property type="entry name" value="Fic"/>
    <property type="match status" value="1"/>
</dbReference>